<dbReference type="GO" id="GO:0005643">
    <property type="term" value="C:nuclear pore"/>
    <property type="evidence" value="ECO:0007669"/>
    <property type="project" value="UniProtKB-SubCell"/>
</dbReference>
<evidence type="ECO:0000256" key="9">
    <source>
        <dbReference type="ARBA" id="ARBA00022927"/>
    </source>
</evidence>
<sequence length="2134" mass="223476">MSFGSGFGSGGFGQSNTQSSTFGGFGSNTGSTPAFGSSSTTGAFGSNTNTNASGGGLFGTSGSGFGSGGTFGSNTTSAFGSKPAFGSSTTTPGGGLFGASNTNTGTSTFGGFGSSSTPTTTATSTFGSGGGSLFGASKPAFGAGTTTTGGSLFGGGTTTGGFGAANNPGIGSNVGDPPGTAGTPFQPYVERDGTSSSSTQNSFQNILFQDPYKKWSAEELRLADYAQGRRHGNATGAGAFGVSSGFGSGTTTFGATQQPSGFGSTTGGGGLFGSGGTTQSTGFGAQSTTGTSGFGSGGGLFGQSKPAATGGGLFGAAATSQPAQTGGLFGATTGGSTFGTGGTTTGGFGSGATTTGSGLFGGGATQNKGFSFGSTAGTTGTGFGGAATTGTGFGAGAGTGATQTGGLFGTAAQPTGTTGGLFGGGAAQPSTGGAFGSGGFGAQAQQKPGGLFGAATTTPAQGTSLFGGAGATTSAFGQPTATAPAGGGLFGAKPATGTTGGGLFGATSTAQPSGTGTGLFGGLGTTTQPQQAGQTSLFPSLGQTQAKPSIFGGTAQQPTGGLFGQPQQQTSVFGTAAAQQQQQQQQAQPSIFGGSILGGTQGPSTTPQSLTANITDISAYGTPSLFSSQGASEAVNPGPLATPLSSKTKPRRGSVLPMYKLNPASARYVTPQKRGFGFSYSTYGTPGSATSTSSTPGGLGRSLLGASLGRGLNKSVSTSSLRRSFNAEDSILAPGAFSASGGPRFYGNTGSAKKLIINKDMRSDLFATPTKDRPLLEVGNGSRKLSKRVSFDTSTAENTEDGEQARTPTPTSNGTLILREVDNDHTPVNGSKVAPNHPIPEMEQVSAKELTIVHEEPQPDVQVAKSAGIDQAPGAYWMRPSKEDILNMNRMQRQKVAGFTVGRHNVGQIAFKVPVDLSNIDLDELFGGIIVLETRSATVYPVAAKKPPVGKGLNVPAQISLEQSWPRGRDKRLTTDAKKFAKHIERLKRIEDTTFESYDKDTGIWTFSVEHFTTYGLDYDDESDGESAAVDAGANAPLDPHDQEHSPALGSDVDDTFDFRRNPRLVPGAFNPTPGRFGVNEDVTTGSASEPSFLGDSSAGLAPQQLTLSVEQPQVGDEYDTSENEDMTGTSFRRHPAAEQDQYSPGDDDDDDAMQVNETPGGILRARMRAIKDSAAPVKVQVADGDDWMDMLQKTVSPQKRDRALLKSLRDSVMQLPPESPTTAVMEKRSLPQVASDGRGFATSIDLMNSLFERSKAPRQVEREKAPSRGFLQWPYERQAKVVQPSDEAAKISRPRWGPDGTLILPALSPSAIAQNRLGQEPGDVLVLQKRRLEEETPGVVMAKFANELSASALHTQVRQTKFGISDGIPKASLSATKVSSAFQERNTTDPSTRHEKLVWELASILFDDLPEGTNEPEHLSRKVELSRFWKDLVADASSRSIGLAKSNEEKAVASLAGNRVQEACKYLIQGKDFHLATLVALIGTSVSSKKIMKEQLQEWYDANMLSEFAQPIRAMYEMLAGNVCVCEGKKGVPVEDRLDSFVISEEFQLDWKQAFGLRLWYAIAPQDDISVAVKLFKEDVEQLREMPPLPWFAEQAIEPLWKDPNSKDRQDLLWGLLRLYSDKTETLDAVLQPENSQLSPLDVRLSWQLGQALLSTNKVHYGDGSNEKSDAMTLSFASQLVNEGSWLEATFVLLHLEDPKTREKAIRDHLCRHASLLGPETGDNVVTLTQTFKIPAAWIWEAQALYMRSVEGDAVAEVQCLIRAGLFSEAHRRLIEQVAPQAIIERDYQGLSDILSKFEGKEDHVAEWIHGGEVYQDFLVLMRHQFQRSKVPTQLLQKLISSLPGLQNNHVSSTHNDAAVAEMSSIVARVISDSTDKEQKPLLPKVLALPLTEDSHLSHSGLPRSGTPPSWPRAPKRRRIAGVGKVVAVSSAKGGVGKSTTADNQLIPLTNYGVKTMSMGYLVGEDAPVVWRGPMVMKAIQQLLHEVDWGGIDVLVLDLPPGTGDTQLTISQQVILDGSIIITTPHTLAVKDAIKGINMFRSLKVPILGLIQNMSLYTCPHCSSSHHVFGAADRALTICKDQDIEFLGDVPLDASIGDSVEQGKPIVVSEPEGKVAGIYMDFAKRVADKIELA</sequence>
<feature type="compositionally biased region" description="Low complexity" evidence="16">
    <location>
        <begin position="277"/>
        <end position="289"/>
    </location>
</feature>
<feature type="region of interest" description="Disordered" evidence="16">
    <location>
        <begin position="1"/>
        <end position="40"/>
    </location>
</feature>
<evidence type="ECO:0000256" key="11">
    <source>
        <dbReference type="ARBA" id="ARBA00023010"/>
    </source>
</evidence>
<dbReference type="RefSeq" id="XP_016638633.1">
    <property type="nucleotide sequence ID" value="XM_016784415.1"/>
</dbReference>
<feature type="region of interest" description="Disordered" evidence="16">
    <location>
        <begin position="787"/>
        <end position="814"/>
    </location>
</feature>
<dbReference type="GO" id="GO:0016226">
    <property type="term" value="P:iron-sulfur cluster assembly"/>
    <property type="evidence" value="ECO:0007669"/>
    <property type="project" value="InterPro"/>
</dbReference>
<dbReference type="GO" id="GO:0017056">
    <property type="term" value="F:structural constituent of nuclear pore"/>
    <property type="evidence" value="ECO:0007669"/>
    <property type="project" value="InterPro"/>
</dbReference>
<dbReference type="SUPFAM" id="SSF52540">
    <property type="entry name" value="P-loop containing nucleoside triphosphate hydrolases"/>
    <property type="match status" value="1"/>
</dbReference>
<dbReference type="InterPro" id="IPR033756">
    <property type="entry name" value="YlxH/NBP35"/>
</dbReference>
<reference evidence="18 19" key="1">
    <citation type="journal article" date="2014" name="Genome Announc.">
        <title>Draft genome sequence of the pathogenic fungus Scedosporium apiospermum.</title>
        <authorList>
            <person name="Vandeputte P."/>
            <person name="Ghamrawi S."/>
            <person name="Rechenmann M."/>
            <person name="Iltis A."/>
            <person name="Giraud S."/>
            <person name="Fleury M."/>
            <person name="Thornton C."/>
            <person name="Delhaes L."/>
            <person name="Meyer W."/>
            <person name="Papon N."/>
            <person name="Bouchara J.P."/>
        </authorList>
    </citation>
    <scope>NUCLEOTIDE SEQUENCE [LARGE SCALE GENOMIC DNA]</scope>
    <source>
        <strain evidence="18 19">IHEM 14462</strain>
    </source>
</reference>
<dbReference type="InterPro" id="IPR007230">
    <property type="entry name" value="Nup98_auto-Pept-S59_dom"/>
</dbReference>
<dbReference type="Pfam" id="PF10609">
    <property type="entry name" value="ParA"/>
    <property type="match status" value="1"/>
</dbReference>
<dbReference type="GO" id="GO:0140663">
    <property type="term" value="F:ATP-dependent FeS chaperone activity"/>
    <property type="evidence" value="ECO:0007669"/>
    <property type="project" value="InterPro"/>
</dbReference>
<dbReference type="PANTHER" id="PTHR42961:SF2">
    <property type="entry name" value="IRON-SULFUR PROTEIN NUBPL"/>
    <property type="match status" value="1"/>
</dbReference>
<evidence type="ECO:0000256" key="3">
    <source>
        <dbReference type="ARBA" id="ARBA00022448"/>
    </source>
</evidence>
<dbReference type="OrthoDB" id="3797628at2759"/>
<feature type="compositionally biased region" description="Low complexity" evidence="16">
    <location>
        <begin position="525"/>
        <end position="536"/>
    </location>
</feature>
<evidence type="ECO:0000256" key="12">
    <source>
        <dbReference type="ARBA" id="ARBA00023014"/>
    </source>
</evidence>
<dbReference type="CDD" id="cd02037">
    <property type="entry name" value="Mrp_NBP35"/>
    <property type="match status" value="1"/>
</dbReference>
<keyword evidence="10" id="KW-0408">Iron</keyword>
<keyword evidence="14" id="KW-0539">Nucleus</keyword>
<dbReference type="GeneID" id="27720119"/>
<feature type="compositionally biased region" description="Low complexity" evidence="16">
    <location>
        <begin position="576"/>
        <end position="588"/>
    </location>
</feature>
<keyword evidence="19" id="KW-1185">Reference proteome</keyword>
<feature type="region of interest" description="Disordered" evidence="16">
    <location>
        <begin position="502"/>
        <end position="610"/>
    </location>
</feature>
<dbReference type="Gene3D" id="3.30.1610.10">
    <property type="entry name" value="Peptidase S59, nucleoporin"/>
    <property type="match status" value="1"/>
</dbReference>
<dbReference type="PANTHER" id="PTHR42961">
    <property type="entry name" value="IRON-SULFUR PROTEIN NUBPL"/>
    <property type="match status" value="1"/>
</dbReference>
<feature type="compositionally biased region" description="Acidic residues" evidence="16">
    <location>
        <begin position="1117"/>
        <end position="1126"/>
    </location>
</feature>
<dbReference type="InterPro" id="IPR027417">
    <property type="entry name" value="P-loop_NTPase"/>
</dbReference>
<dbReference type="InterPro" id="IPR021967">
    <property type="entry name" value="Nup98_C"/>
</dbReference>
<comment type="subcellular location">
    <subcellularLocation>
        <location evidence="1">Nucleus</location>
        <location evidence="1">Nuclear pore complex</location>
    </subcellularLocation>
</comment>
<proteinExistence type="inferred from homology"/>
<dbReference type="VEuPathDB" id="FungiDB:SAPIO_CDS10879"/>
<evidence type="ECO:0000256" key="2">
    <source>
        <dbReference type="ARBA" id="ARBA00008926"/>
    </source>
</evidence>
<feature type="domain" description="Peptidase S59" evidence="17">
    <location>
        <begin position="873"/>
        <end position="1012"/>
    </location>
</feature>
<evidence type="ECO:0000256" key="13">
    <source>
        <dbReference type="ARBA" id="ARBA00023132"/>
    </source>
</evidence>
<feature type="region of interest" description="Disordered" evidence="16">
    <location>
        <begin position="163"/>
        <end position="202"/>
    </location>
</feature>
<dbReference type="Pfam" id="PF13634">
    <property type="entry name" value="Nucleoporin_FG"/>
    <property type="match status" value="2"/>
</dbReference>
<keyword evidence="5" id="KW-0677">Repeat</keyword>
<evidence type="ECO:0000256" key="4">
    <source>
        <dbReference type="ARBA" id="ARBA00022723"/>
    </source>
</evidence>
<keyword evidence="6" id="KW-0547">Nucleotide-binding</keyword>
<feature type="region of interest" description="Disordered" evidence="16">
    <location>
        <begin position="419"/>
        <end position="442"/>
    </location>
</feature>
<dbReference type="EMBL" id="JOWA01000176">
    <property type="protein sequence ID" value="KEZ38834.1"/>
    <property type="molecule type" value="Genomic_DNA"/>
</dbReference>
<evidence type="ECO:0000256" key="14">
    <source>
        <dbReference type="ARBA" id="ARBA00023242"/>
    </source>
</evidence>
<feature type="region of interest" description="Disordered" evidence="16">
    <location>
        <begin position="83"/>
        <end position="102"/>
    </location>
</feature>
<feature type="region of interest" description="Disordered" evidence="16">
    <location>
        <begin position="629"/>
        <end position="655"/>
    </location>
</feature>
<dbReference type="PROSITE" id="PS51434">
    <property type="entry name" value="NUP_C"/>
    <property type="match status" value="1"/>
</dbReference>
<feature type="compositionally biased region" description="Gly residues" evidence="16">
    <location>
        <begin position="515"/>
        <end position="524"/>
    </location>
</feature>
<keyword evidence="4" id="KW-0479">Metal-binding</keyword>
<feature type="compositionally biased region" description="Low complexity" evidence="16">
    <location>
        <begin position="505"/>
        <end position="514"/>
    </location>
</feature>
<dbReference type="KEGG" id="sapo:SAPIO_CDS10879"/>
<evidence type="ECO:0000313" key="19">
    <source>
        <dbReference type="Proteomes" id="UP000028545"/>
    </source>
</evidence>
<comment type="caution">
    <text evidence="18">The sequence shown here is derived from an EMBL/GenBank/DDBJ whole genome shotgun (WGS) entry which is preliminary data.</text>
</comment>
<keyword evidence="13" id="KW-0906">Nuclear pore complex</keyword>
<feature type="compositionally biased region" description="Polar residues" evidence="16">
    <location>
        <begin position="537"/>
        <end position="547"/>
    </location>
</feature>
<evidence type="ECO:0000313" key="18">
    <source>
        <dbReference type="EMBL" id="KEZ38834.1"/>
    </source>
</evidence>
<evidence type="ECO:0000256" key="5">
    <source>
        <dbReference type="ARBA" id="ARBA00022737"/>
    </source>
</evidence>
<dbReference type="GO" id="GO:0005739">
    <property type="term" value="C:mitochondrion"/>
    <property type="evidence" value="ECO:0007669"/>
    <property type="project" value="TreeGrafter"/>
</dbReference>
<evidence type="ECO:0000259" key="17">
    <source>
        <dbReference type="PROSITE" id="PS51434"/>
    </source>
</evidence>
<dbReference type="HOGENOM" id="CLU_002330_0_0_1"/>
<protein>
    <recommendedName>
        <fullName evidence="17">Peptidase S59 domain-containing protein</fullName>
    </recommendedName>
</protein>
<dbReference type="Pfam" id="PF04096">
    <property type="entry name" value="Nucleoporin2"/>
    <property type="match status" value="1"/>
</dbReference>
<keyword evidence="8" id="KW-0067">ATP-binding</keyword>
<dbReference type="InterPro" id="IPR036903">
    <property type="entry name" value="Nup98_auto-Pept-S59_dom_sf"/>
</dbReference>
<dbReference type="FunFam" id="3.30.1610.10:FF:000003">
    <property type="entry name" value="Nucleoporin SONB, putative"/>
    <property type="match status" value="1"/>
</dbReference>
<evidence type="ECO:0000256" key="8">
    <source>
        <dbReference type="ARBA" id="ARBA00022840"/>
    </source>
</evidence>
<keyword evidence="11" id="KW-0811">Translocation</keyword>
<dbReference type="Gene3D" id="1.25.40.690">
    <property type="match status" value="1"/>
</dbReference>
<feature type="compositionally biased region" description="Polar residues" evidence="16">
    <location>
        <begin position="554"/>
        <end position="573"/>
    </location>
</feature>
<dbReference type="InterPro" id="IPR000808">
    <property type="entry name" value="Mrp-like_CS"/>
</dbReference>
<dbReference type="GO" id="GO:0015031">
    <property type="term" value="P:protein transport"/>
    <property type="evidence" value="ECO:0007669"/>
    <property type="project" value="UniProtKB-KW"/>
</dbReference>
<feature type="region of interest" description="Disordered" evidence="16">
    <location>
        <begin position="251"/>
        <end position="289"/>
    </location>
</feature>
<evidence type="ECO:0000256" key="16">
    <source>
        <dbReference type="SAM" id="MobiDB-lite"/>
    </source>
</evidence>
<keyword evidence="3" id="KW-0813">Transport</keyword>
<evidence type="ECO:0000256" key="15">
    <source>
        <dbReference type="ARBA" id="ARBA00024036"/>
    </source>
</evidence>
<feature type="compositionally biased region" description="Low complexity" evidence="16">
    <location>
        <begin position="14"/>
        <end position="40"/>
    </location>
</feature>
<dbReference type="SUPFAM" id="SSF82215">
    <property type="entry name" value="C-terminal autoproteolytic domain of nucleoporin nup98"/>
    <property type="match status" value="1"/>
</dbReference>
<accession>A0A084FUS2</accession>
<evidence type="ECO:0000256" key="6">
    <source>
        <dbReference type="ARBA" id="ARBA00022741"/>
    </source>
</evidence>
<evidence type="ECO:0000256" key="10">
    <source>
        <dbReference type="ARBA" id="ARBA00023004"/>
    </source>
</evidence>
<feature type="region of interest" description="Disordered" evidence="16">
    <location>
        <begin position="1112"/>
        <end position="1154"/>
    </location>
</feature>
<keyword evidence="7" id="KW-0509">mRNA transport</keyword>
<dbReference type="Pfam" id="PF12110">
    <property type="entry name" value="Nup96"/>
    <property type="match status" value="1"/>
</dbReference>
<keyword evidence="9" id="KW-0653">Protein transport</keyword>
<evidence type="ECO:0000256" key="7">
    <source>
        <dbReference type="ARBA" id="ARBA00022816"/>
    </source>
</evidence>
<dbReference type="GO" id="GO:0032981">
    <property type="term" value="P:mitochondrial respiratory chain complex I assembly"/>
    <property type="evidence" value="ECO:0007669"/>
    <property type="project" value="TreeGrafter"/>
</dbReference>
<dbReference type="Gene3D" id="3.40.50.300">
    <property type="entry name" value="P-loop containing nucleotide triphosphate hydrolases"/>
    <property type="match status" value="1"/>
</dbReference>
<dbReference type="Proteomes" id="UP000028545">
    <property type="component" value="Unassembled WGS sequence"/>
</dbReference>
<dbReference type="GO" id="GO:0046872">
    <property type="term" value="F:metal ion binding"/>
    <property type="evidence" value="ECO:0007669"/>
    <property type="project" value="UniProtKB-KW"/>
</dbReference>
<dbReference type="OMA" id="PMGKGLN"/>
<dbReference type="InterPro" id="IPR019591">
    <property type="entry name" value="Mrp/NBP35_ATP-bd"/>
</dbReference>
<dbReference type="Gene3D" id="1.10.10.2360">
    <property type="match status" value="1"/>
</dbReference>
<gene>
    <name evidence="18" type="ORF">SAPIO_CDS10879</name>
</gene>
<organism evidence="18 19">
    <name type="scientific">Pseudallescheria apiosperma</name>
    <name type="common">Scedosporium apiospermum</name>
    <dbReference type="NCBI Taxonomy" id="563466"/>
    <lineage>
        <taxon>Eukaryota</taxon>
        <taxon>Fungi</taxon>
        <taxon>Dikarya</taxon>
        <taxon>Ascomycota</taxon>
        <taxon>Pezizomycotina</taxon>
        <taxon>Sordariomycetes</taxon>
        <taxon>Hypocreomycetidae</taxon>
        <taxon>Microascales</taxon>
        <taxon>Microascaceae</taxon>
        <taxon>Scedosporium</taxon>
    </lineage>
</organism>
<feature type="compositionally biased region" description="Low complexity" evidence="16">
    <location>
        <begin position="251"/>
        <end position="263"/>
    </location>
</feature>
<feature type="compositionally biased region" description="Gly residues" evidence="16">
    <location>
        <begin position="1"/>
        <end position="13"/>
    </location>
</feature>
<feature type="region of interest" description="Disordered" evidence="16">
    <location>
        <begin position="1023"/>
        <end position="1099"/>
    </location>
</feature>
<feature type="region of interest" description="Disordered" evidence="16">
    <location>
        <begin position="1897"/>
        <end position="1918"/>
    </location>
</feature>
<evidence type="ECO:0000256" key="1">
    <source>
        <dbReference type="ARBA" id="ARBA00004567"/>
    </source>
</evidence>
<comment type="similarity">
    <text evidence="15">Belongs to the Mrp/NBP35 ATP-binding proteins family.</text>
</comment>
<dbReference type="GO" id="GO:0005524">
    <property type="term" value="F:ATP binding"/>
    <property type="evidence" value="ECO:0007669"/>
    <property type="project" value="UniProtKB-KW"/>
</dbReference>
<dbReference type="GO" id="GO:0051539">
    <property type="term" value="F:4 iron, 4 sulfur cluster binding"/>
    <property type="evidence" value="ECO:0007669"/>
    <property type="project" value="TreeGrafter"/>
</dbReference>
<dbReference type="GO" id="GO:0051028">
    <property type="term" value="P:mRNA transport"/>
    <property type="evidence" value="ECO:0007669"/>
    <property type="project" value="UniProtKB-KW"/>
</dbReference>
<dbReference type="PROSITE" id="PS01215">
    <property type="entry name" value="MRP"/>
    <property type="match status" value="1"/>
</dbReference>
<name>A0A084FUS2_PSEDA</name>
<comment type="similarity">
    <text evidence="2">Belongs to the nucleoporin GLFG family.</text>
</comment>
<dbReference type="InterPro" id="IPR044304">
    <property type="entry name" value="NUBPL-like"/>
</dbReference>
<keyword evidence="12" id="KW-0411">Iron-sulfur</keyword>
<dbReference type="InterPro" id="IPR025574">
    <property type="entry name" value="Nucleoporin_FG_rpt"/>
</dbReference>
<feature type="compositionally biased region" description="Gly residues" evidence="16">
    <location>
        <begin position="264"/>
        <end position="276"/>
    </location>
</feature>